<proteinExistence type="predicted"/>
<keyword evidence="2" id="KW-1185">Reference proteome</keyword>
<name>F8PMF7_SERL3</name>
<dbReference type="EMBL" id="GL945476">
    <property type="protein sequence ID" value="EGO02789.1"/>
    <property type="molecule type" value="Genomic_DNA"/>
</dbReference>
<dbReference type="HOGENOM" id="CLU_2122577_0_0_1"/>
<organism evidence="2">
    <name type="scientific">Serpula lacrymans var. lacrymans (strain S7.3)</name>
    <name type="common">Dry rot fungus</name>
    <dbReference type="NCBI Taxonomy" id="936435"/>
    <lineage>
        <taxon>Eukaryota</taxon>
        <taxon>Fungi</taxon>
        <taxon>Dikarya</taxon>
        <taxon>Basidiomycota</taxon>
        <taxon>Agaricomycotina</taxon>
        <taxon>Agaricomycetes</taxon>
        <taxon>Agaricomycetidae</taxon>
        <taxon>Boletales</taxon>
        <taxon>Coniophorineae</taxon>
        <taxon>Serpulaceae</taxon>
        <taxon>Serpula</taxon>
    </lineage>
</organism>
<reference evidence="2" key="1">
    <citation type="journal article" date="2011" name="Science">
        <title>The plant cell wall-decomposing machinery underlies the functional diversity of forest fungi.</title>
        <authorList>
            <person name="Eastwood D.C."/>
            <person name="Floudas D."/>
            <person name="Binder M."/>
            <person name="Majcherczyk A."/>
            <person name="Schneider P."/>
            <person name="Aerts A."/>
            <person name="Asiegbu F.O."/>
            <person name="Baker S.E."/>
            <person name="Barry K."/>
            <person name="Bendiksby M."/>
            <person name="Blumentritt M."/>
            <person name="Coutinho P.M."/>
            <person name="Cullen D."/>
            <person name="de Vries R.P."/>
            <person name="Gathman A."/>
            <person name="Goodell B."/>
            <person name="Henrissat B."/>
            <person name="Ihrmark K."/>
            <person name="Kauserud H."/>
            <person name="Kohler A."/>
            <person name="LaButti K."/>
            <person name="Lapidus A."/>
            <person name="Lavin J.L."/>
            <person name="Lee Y.-H."/>
            <person name="Lindquist E."/>
            <person name="Lilly W."/>
            <person name="Lucas S."/>
            <person name="Morin E."/>
            <person name="Murat C."/>
            <person name="Oguiza J.A."/>
            <person name="Park J."/>
            <person name="Pisabarro A.G."/>
            <person name="Riley R."/>
            <person name="Rosling A."/>
            <person name="Salamov A."/>
            <person name="Schmidt O."/>
            <person name="Schmutz J."/>
            <person name="Skrede I."/>
            <person name="Stenlid J."/>
            <person name="Wiebenga A."/>
            <person name="Xie X."/>
            <person name="Kuees U."/>
            <person name="Hibbett D.S."/>
            <person name="Hoffmeister D."/>
            <person name="Hoegberg N."/>
            <person name="Martin F."/>
            <person name="Grigoriev I.V."/>
            <person name="Watkinson S.C."/>
        </authorList>
    </citation>
    <scope>NUCLEOTIDE SEQUENCE [LARGE SCALE GENOMIC DNA]</scope>
    <source>
        <strain evidence="2">strain S7.3</strain>
    </source>
</reference>
<sequence>MGGMGYEDQLEIRESSLLISQYLTSRGPNQLGDSPLTFSKTKPPYSQHRIWPNLFIFPSKFALLEVEALVSGLPLSPQIPVHITTQWDPHPCTVILDLLGMQPISMLSKYALVA</sequence>
<accession>F8PMF7</accession>
<gene>
    <name evidence="1" type="ORF">SERLA73DRAFT_158561</name>
</gene>
<dbReference type="InParanoid" id="F8PMF7"/>
<protein>
    <submittedName>
        <fullName evidence="1">Uncharacterized protein</fullName>
    </submittedName>
</protein>
<dbReference type="AlphaFoldDB" id="F8PMF7"/>
<evidence type="ECO:0000313" key="2">
    <source>
        <dbReference type="Proteomes" id="UP000008063"/>
    </source>
</evidence>
<evidence type="ECO:0000313" key="1">
    <source>
        <dbReference type="EMBL" id="EGO02789.1"/>
    </source>
</evidence>
<dbReference type="Proteomes" id="UP000008063">
    <property type="component" value="Unassembled WGS sequence"/>
</dbReference>